<dbReference type="GO" id="GO:0004803">
    <property type="term" value="F:transposase activity"/>
    <property type="evidence" value="ECO:0007669"/>
    <property type="project" value="InterPro"/>
</dbReference>
<dbReference type="SUPFAM" id="SSF46689">
    <property type="entry name" value="Homeodomain-like"/>
    <property type="match status" value="1"/>
</dbReference>
<accession>M3EMA4</accession>
<gene>
    <name evidence="2" type="ORF">LEP1GSC188_3308</name>
</gene>
<dbReference type="EMBL" id="AHOR02000026">
    <property type="protein sequence ID" value="EMF82163.1"/>
    <property type="molecule type" value="Genomic_DNA"/>
</dbReference>
<protein>
    <submittedName>
        <fullName evidence="2">Transposase</fullName>
    </submittedName>
</protein>
<evidence type="ECO:0000256" key="1">
    <source>
        <dbReference type="SAM" id="Coils"/>
    </source>
</evidence>
<evidence type="ECO:0000313" key="2">
    <source>
        <dbReference type="EMBL" id="EMF82163.1"/>
    </source>
</evidence>
<dbReference type="InterPro" id="IPR036388">
    <property type="entry name" value="WH-like_DNA-bd_sf"/>
</dbReference>
<name>M3EMA4_9LEPT</name>
<proteinExistence type="predicted"/>
<dbReference type="InterPro" id="IPR002514">
    <property type="entry name" value="Transposase_8"/>
</dbReference>
<comment type="caution">
    <text evidence="2">The sequence shown here is derived from an EMBL/GenBank/DDBJ whole genome shotgun (WGS) entry which is preliminary data.</text>
</comment>
<sequence>MTPKQKLHQLKEESNRRQLRSFSKPLKRQIVLDIETKVTTIAEVSREYSVTRNSIYKWIYSYSKNRKKGVRTVIEDESISTKLEALKGKIKELESIIGQKQMKIDFQEKMIEFAEKEYSVDIKKNLVPNARMVLGRTIPIENQNVCVVWYLEYE</sequence>
<keyword evidence="1" id="KW-0175">Coiled coil</keyword>
<dbReference type="Pfam" id="PF01527">
    <property type="entry name" value="HTH_Tnp_1"/>
    <property type="match status" value="1"/>
</dbReference>
<dbReference type="Gene3D" id="1.10.10.10">
    <property type="entry name" value="Winged helix-like DNA-binding domain superfamily/Winged helix DNA-binding domain"/>
    <property type="match status" value="1"/>
</dbReference>
<feature type="coiled-coil region" evidence="1">
    <location>
        <begin position="83"/>
        <end position="117"/>
    </location>
</feature>
<evidence type="ECO:0000313" key="3">
    <source>
        <dbReference type="Proteomes" id="UP000011770"/>
    </source>
</evidence>
<dbReference type="AlphaFoldDB" id="M3EMA4"/>
<reference evidence="2 3" key="1">
    <citation type="submission" date="2013-01" db="EMBL/GenBank/DDBJ databases">
        <authorList>
            <person name="Harkins D.M."/>
            <person name="Durkin A.S."/>
            <person name="Brinkac L.M."/>
            <person name="Haft D.H."/>
            <person name="Selengut J.D."/>
            <person name="Sanka R."/>
            <person name="DePew J."/>
            <person name="Purushe J."/>
            <person name="Tulsiani S.M."/>
            <person name="Graham G.C."/>
            <person name="Burns M.-A."/>
            <person name="Dohnt M.F."/>
            <person name="Smythe L.D."/>
            <person name="McKay D.B."/>
            <person name="Craig S.B."/>
            <person name="Vinetz J.M."/>
            <person name="Sutton G.G."/>
            <person name="Nierman W.C."/>
            <person name="Fouts D.E."/>
        </authorList>
    </citation>
    <scope>NUCLEOTIDE SEQUENCE [LARGE SCALE GENOMIC DNA]</scope>
    <source>
        <strain evidence="2 3">LT2116</strain>
    </source>
</reference>
<dbReference type="InterPro" id="IPR009057">
    <property type="entry name" value="Homeodomain-like_sf"/>
</dbReference>
<organism evidence="2 3">
    <name type="scientific">Leptospira weilii serovar Topaz str. LT2116</name>
    <dbReference type="NCBI Taxonomy" id="1088540"/>
    <lineage>
        <taxon>Bacteria</taxon>
        <taxon>Pseudomonadati</taxon>
        <taxon>Spirochaetota</taxon>
        <taxon>Spirochaetia</taxon>
        <taxon>Leptospirales</taxon>
        <taxon>Leptospiraceae</taxon>
        <taxon>Leptospira</taxon>
    </lineage>
</organism>
<dbReference type="Proteomes" id="UP000011770">
    <property type="component" value="Unassembled WGS sequence"/>
</dbReference>
<dbReference type="GO" id="GO:0003677">
    <property type="term" value="F:DNA binding"/>
    <property type="evidence" value="ECO:0007669"/>
    <property type="project" value="InterPro"/>
</dbReference>
<dbReference type="GO" id="GO:0006313">
    <property type="term" value="P:DNA transposition"/>
    <property type="evidence" value="ECO:0007669"/>
    <property type="project" value="InterPro"/>
</dbReference>